<gene>
    <name evidence="2" type="ORF">Q5Y73_09970</name>
</gene>
<evidence type="ECO:0000256" key="1">
    <source>
        <dbReference type="SAM" id="Phobius"/>
    </source>
</evidence>
<evidence type="ECO:0000313" key="2">
    <source>
        <dbReference type="EMBL" id="MDP5274436.1"/>
    </source>
</evidence>
<dbReference type="EMBL" id="JAVAMP010000003">
    <property type="protein sequence ID" value="MDP5274436.1"/>
    <property type="molecule type" value="Genomic_DNA"/>
</dbReference>
<sequence>MDQFLITYAPPIVVAACLFLGFWWGAKGNTNVEEMDNQVSK</sequence>
<keyword evidence="1" id="KW-0812">Transmembrane</keyword>
<keyword evidence="3" id="KW-1185">Reference proteome</keyword>
<evidence type="ECO:0000313" key="3">
    <source>
        <dbReference type="Proteomes" id="UP001231941"/>
    </source>
</evidence>
<feature type="transmembrane region" description="Helical" evidence="1">
    <location>
        <begin position="6"/>
        <end position="26"/>
    </location>
</feature>
<dbReference type="Pfam" id="PF22282">
    <property type="entry name" value="CydS"/>
    <property type="match status" value="1"/>
</dbReference>
<reference evidence="2 3" key="1">
    <citation type="submission" date="2023-08" db="EMBL/GenBank/DDBJ databases">
        <authorList>
            <person name="Park J.-S."/>
        </authorList>
    </citation>
    <scope>NUCLEOTIDE SEQUENCE [LARGE SCALE GENOMIC DNA]</scope>
    <source>
        <strain evidence="2 3">2205SS18-9</strain>
    </source>
</reference>
<comment type="caution">
    <text evidence="2">The sequence shown here is derived from an EMBL/GenBank/DDBJ whole genome shotgun (WGS) entry which is preliminary data.</text>
</comment>
<keyword evidence="1" id="KW-1133">Transmembrane helix</keyword>
<keyword evidence="1" id="KW-0472">Membrane</keyword>
<protein>
    <submittedName>
        <fullName evidence="2">Uncharacterized protein</fullName>
    </submittedName>
</protein>
<organism evidence="2 3">
    <name type="scientific">Chengkuizengella axinellae</name>
    <dbReference type="NCBI Taxonomy" id="3064388"/>
    <lineage>
        <taxon>Bacteria</taxon>
        <taxon>Bacillati</taxon>
        <taxon>Bacillota</taxon>
        <taxon>Bacilli</taxon>
        <taxon>Bacillales</taxon>
        <taxon>Paenibacillaceae</taxon>
        <taxon>Chengkuizengella</taxon>
    </lineage>
</organism>
<dbReference type="RefSeq" id="WP_305991747.1">
    <property type="nucleotide sequence ID" value="NZ_JAVAMP010000003.1"/>
</dbReference>
<accession>A0ABT9IYJ2</accession>
<dbReference type="InterPro" id="IPR054381">
    <property type="entry name" value="CydS"/>
</dbReference>
<dbReference type="Proteomes" id="UP001231941">
    <property type="component" value="Unassembled WGS sequence"/>
</dbReference>
<proteinExistence type="predicted"/>
<name>A0ABT9IYJ2_9BACL</name>